<sequence>MVLHPAAASLDCNDCAKWIVDLQTGHTQTVRVGPSRTEVAMARPPGVPTPCASCPKQNPEQARRLKLSRKNEQTYQLWLRARATFGHAIPAHLKHDLLLARNFAELDQLHAAIDLARQQPTFNTRND</sequence>
<proteinExistence type="predicted"/>
<dbReference type="RefSeq" id="WP_114370646.1">
    <property type="nucleotide sequence ID" value="NZ_QPEX01000037.1"/>
</dbReference>
<evidence type="ECO:0000313" key="1">
    <source>
        <dbReference type="EMBL" id="RCS43935.1"/>
    </source>
</evidence>
<dbReference type="Proteomes" id="UP000253562">
    <property type="component" value="Unassembled WGS sequence"/>
</dbReference>
<reference evidence="1 2" key="1">
    <citation type="submission" date="2018-07" db="EMBL/GenBank/DDBJ databases">
        <title>Comparative genomes isolates from brazilian mangrove.</title>
        <authorList>
            <person name="De Araujo J.E."/>
            <person name="Taketani R.G."/>
            <person name="Silva M.C.P."/>
            <person name="Lourenco M.V."/>
            <person name="Oliveira V.M."/>
            <person name="Andreote F.D."/>
        </authorList>
    </citation>
    <scope>NUCLEOTIDE SEQUENCE [LARGE SCALE GENOMIC DNA]</scope>
    <source>
        <strain evidence="1 2">HEX PRIS-MGV</strain>
    </source>
</reference>
<dbReference type="OrthoDB" id="282698at2"/>
<organism evidence="1 2">
    <name type="scientific">Bremerella cremea</name>
    <dbReference type="NCBI Taxonomy" id="1031537"/>
    <lineage>
        <taxon>Bacteria</taxon>
        <taxon>Pseudomonadati</taxon>
        <taxon>Planctomycetota</taxon>
        <taxon>Planctomycetia</taxon>
        <taxon>Pirellulales</taxon>
        <taxon>Pirellulaceae</taxon>
        <taxon>Bremerella</taxon>
    </lineage>
</organism>
<gene>
    <name evidence="1" type="ORF">DTL42_18285</name>
</gene>
<dbReference type="EMBL" id="QPEX01000037">
    <property type="protein sequence ID" value="RCS43935.1"/>
    <property type="molecule type" value="Genomic_DNA"/>
</dbReference>
<evidence type="ECO:0000313" key="2">
    <source>
        <dbReference type="Proteomes" id="UP000253562"/>
    </source>
</evidence>
<accession>A0A368KMV6</accession>
<protein>
    <submittedName>
        <fullName evidence="1">Uncharacterized protein</fullName>
    </submittedName>
</protein>
<dbReference type="AlphaFoldDB" id="A0A368KMV6"/>
<comment type="caution">
    <text evidence="1">The sequence shown here is derived from an EMBL/GenBank/DDBJ whole genome shotgun (WGS) entry which is preliminary data.</text>
</comment>
<name>A0A368KMV6_9BACT</name>